<feature type="region of interest" description="Disordered" evidence="1">
    <location>
        <begin position="273"/>
        <end position="303"/>
    </location>
</feature>
<dbReference type="Proteomes" id="UP000623467">
    <property type="component" value="Unassembled WGS sequence"/>
</dbReference>
<feature type="compositionally biased region" description="Basic residues" evidence="1">
    <location>
        <begin position="208"/>
        <end position="222"/>
    </location>
</feature>
<keyword evidence="3" id="KW-1185">Reference proteome</keyword>
<gene>
    <name evidence="2" type="ORF">MSAN_00877100</name>
</gene>
<feature type="region of interest" description="Disordered" evidence="1">
    <location>
        <begin position="144"/>
        <end position="163"/>
    </location>
</feature>
<accession>A0A8H7DAB8</accession>
<evidence type="ECO:0000256" key="1">
    <source>
        <dbReference type="SAM" id="MobiDB-lite"/>
    </source>
</evidence>
<dbReference type="AlphaFoldDB" id="A0A8H7DAB8"/>
<feature type="compositionally biased region" description="Low complexity" evidence="1">
    <location>
        <begin position="146"/>
        <end position="163"/>
    </location>
</feature>
<sequence length="303" mass="31200">MLVLPVYSRESARGDATSTYSRPVARATCCFLRSTRRLLFASRPTQTSPRAWAAASPLAAHTRTTTSTCINATAGNTASPSVPRSSSLGRGMSHFALSLSASSPLCIHSLRSAAPAAASALPPGADAPPFGGCTRCTSPAASEPEAVLAPSPATPASASSPAALSPATVPSRAILVAAPVPSIAVLVLCFCGKCLHPQAFQASARGTRLSRRHEHQHLHQHPRPHEHQHLHCPEHPARRNVSCRPVFVLCAASGYPPPSASALNTLSSVGSPLANTNTSTHPAPSGPIPTASQHLLLSVPPAA</sequence>
<comment type="caution">
    <text evidence="2">The sequence shown here is derived from an EMBL/GenBank/DDBJ whole genome shotgun (WGS) entry which is preliminary data.</text>
</comment>
<evidence type="ECO:0000313" key="3">
    <source>
        <dbReference type="Proteomes" id="UP000623467"/>
    </source>
</evidence>
<dbReference type="EMBL" id="JACAZH010000005">
    <property type="protein sequence ID" value="KAF7368109.1"/>
    <property type="molecule type" value="Genomic_DNA"/>
</dbReference>
<feature type="region of interest" description="Disordered" evidence="1">
    <location>
        <begin position="206"/>
        <end position="231"/>
    </location>
</feature>
<reference evidence="2" key="1">
    <citation type="submission" date="2020-05" db="EMBL/GenBank/DDBJ databases">
        <title>Mycena genomes resolve the evolution of fungal bioluminescence.</title>
        <authorList>
            <person name="Tsai I.J."/>
        </authorList>
    </citation>
    <scope>NUCLEOTIDE SEQUENCE</scope>
    <source>
        <strain evidence="2">160909Yilan</strain>
    </source>
</reference>
<name>A0A8H7DAB8_9AGAR</name>
<organism evidence="2 3">
    <name type="scientific">Mycena sanguinolenta</name>
    <dbReference type="NCBI Taxonomy" id="230812"/>
    <lineage>
        <taxon>Eukaryota</taxon>
        <taxon>Fungi</taxon>
        <taxon>Dikarya</taxon>
        <taxon>Basidiomycota</taxon>
        <taxon>Agaricomycotina</taxon>
        <taxon>Agaricomycetes</taxon>
        <taxon>Agaricomycetidae</taxon>
        <taxon>Agaricales</taxon>
        <taxon>Marasmiineae</taxon>
        <taxon>Mycenaceae</taxon>
        <taxon>Mycena</taxon>
    </lineage>
</organism>
<evidence type="ECO:0000313" key="2">
    <source>
        <dbReference type="EMBL" id="KAF7368109.1"/>
    </source>
</evidence>
<proteinExistence type="predicted"/>
<feature type="compositionally biased region" description="Polar residues" evidence="1">
    <location>
        <begin position="273"/>
        <end position="282"/>
    </location>
</feature>
<protein>
    <submittedName>
        <fullName evidence="2">Uncharacterized protein</fullName>
    </submittedName>
</protein>